<protein>
    <submittedName>
        <fullName evidence="1">Uncharacterized protein</fullName>
    </submittedName>
</protein>
<keyword evidence="2" id="KW-1185">Reference proteome</keyword>
<name>A0A402CKY0_RHOWR</name>
<dbReference type="Proteomes" id="UP000287519">
    <property type="component" value="Unassembled WGS sequence"/>
</dbReference>
<evidence type="ECO:0000313" key="2">
    <source>
        <dbReference type="Proteomes" id="UP000287519"/>
    </source>
</evidence>
<gene>
    <name evidence="1" type="ORF">Rhow_008503</name>
</gene>
<dbReference type="SUPFAM" id="SSF109709">
    <property type="entry name" value="KorB DNA-binding domain-like"/>
    <property type="match status" value="1"/>
</dbReference>
<reference evidence="1 2" key="1">
    <citation type="submission" date="2018-11" db="EMBL/GenBank/DDBJ databases">
        <title>Microbial catabolism of amino acid.</title>
        <authorList>
            <person name="Hibi M."/>
            <person name="Ogawa J."/>
        </authorList>
    </citation>
    <scope>NUCLEOTIDE SEQUENCE [LARGE SCALE GENOMIC DNA]</scope>
    <source>
        <strain evidence="1 2">C31-06</strain>
    </source>
</reference>
<evidence type="ECO:0000313" key="1">
    <source>
        <dbReference type="EMBL" id="GCE44205.1"/>
    </source>
</evidence>
<sequence>MMSIMIDRDRLFRGMAENRAREVVAHIGFLRNLRQLYEGGVTQTRLAQVNGVSQPAISQMLQRARVEAPDVRPGTHGGTAYEIAARCAAGEIDPATMRAELIGWEYDTAMAPSGYPDVDDVRPHAEGGFNHQVGRALTHGFLTGEDYDLILDALAD</sequence>
<proteinExistence type="predicted"/>
<dbReference type="AlphaFoldDB" id="A0A402CKY0"/>
<organism evidence="1 2">
    <name type="scientific">Rhodococcus wratislaviensis</name>
    <name type="common">Tsukamurella wratislaviensis</name>
    <dbReference type="NCBI Taxonomy" id="44752"/>
    <lineage>
        <taxon>Bacteria</taxon>
        <taxon>Bacillati</taxon>
        <taxon>Actinomycetota</taxon>
        <taxon>Actinomycetes</taxon>
        <taxon>Mycobacteriales</taxon>
        <taxon>Nocardiaceae</taxon>
        <taxon>Rhodococcus</taxon>
    </lineage>
</organism>
<accession>A0A402CKY0</accession>
<dbReference type="EMBL" id="BHYM01000089">
    <property type="protein sequence ID" value="GCE44205.1"/>
    <property type="molecule type" value="Genomic_DNA"/>
</dbReference>
<comment type="caution">
    <text evidence="1">The sequence shown here is derived from an EMBL/GenBank/DDBJ whole genome shotgun (WGS) entry which is preliminary data.</text>
</comment>